<dbReference type="CDD" id="cd13337">
    <property type="entry name" value="FERM-like_C_SNX17"/>
    <property type="match status" value="1"/>
</dbReference>
<dbReference type="GO" id="GO:0035091">
    <property type="term" value="F:phosphatidylinositol binding"/>
    <property type="evidence" value="ECO:0007669"/>
    <property type="project" value="InterPro"/>
</dbReference>
<dbReference type="InterPro" id="IPR040842">
    <property type="entry name" value="SNX17/31_FERM"/>
</dbReference>
<dbReference type="RefSeq" id="XP_030748576.1">
    <property type="nucleotide sequence ID" value="XM_030892716.1"/>
</dbReference>
<dbReference type="OrthoDB" id="5772781at2759"/>
<dbReference type="InterPro" id="IPR036871">
    <property type="entry name" value="PX_dom_sf"/>
</dbReference>
<dbReference type="Pfam" id="PF21273">
    <property type="entry name" value="SNX17-27-31_F1_FERM"/>
    <property type="match status" value="1"/>
</dbReference>
<dbReference type="FunFam" id="2.30.29.30:FF:000145">
    <property type="entry name" value="Sorting nexin-17 isoform1"/>
    <property type="match status" value="1"/>
</dbReference>
<dbReference type="KEGG" id="soy:115876784"/>
<dbReference type="AlphaFoldDB" id="A0A6J2XBN8"/>
<sequence length="473" mass="54674">MHFSIPDTQELNEGNGSTFIGYNIHINGVFHCTVRYKQLHNLNEQLKKEFGNDIVPCFPPKKILPLTSGQLEERRALLEKYIQTVGQDSKLVSSELLSGFLRSAQQETACQEKQDINLDIYTMTNYPIKIRACTYDRTEYVLWKALKQINLPHEYVQYFSLYLIKVGSNGDVTVIRKLLDLESPYLTQQIIRTATRIVIRKGSWDKNYDSELMTDPVAMNLLYLQTMFEVENGWIITNRENKMQLDKIKSRLAKKEYIEFAQKLKYYGFMQFCPCYCDYPQAQTKVLVAIGDEELSLRILKPGNVVTEGLFKVTRMRCWRIVATNNKHTYPENESYSNNVSNNSALELSFEYLMSKDNLQWITITSEQAILMSVCLQSLVDELLIKKNGTKKIEPVRNHGKWTYMKRDGSCQLISSENSGLSHSDDLEGQSETNFQEPFSIKKLQEKFSSVSFKSGREFIENHAFEGIGDEDL</sequence>
<evidence type="ECO:0000256" key="3">
    <source>
        <dbReference type="ARBA" id="ARBA00022927"/>
    </source>
</evidence>
<keyword evidence="5" id="KW-1185">Reference proteome</keyword>
<keyword evidence="2" id="KW-0813">Transport</keyword>
<dbReference type="InterPro" id="IPR048767">
    <property type="entry name" value="SNX17-31_FERM_F2"/>
</dbReference>
<dbReference type="PANTHER" id="PTHR12431:SF14">
    <property type="entry name" value="LD15323P"/>
    <property type="match status" value="1"/>
</dbReference>
<dbReference type="CDD" id="cd06885">
    <property type="entry name" value="PX_SNX17_31"/>
    <property type="match status" value="1"/>
</dbReference>
<dbReference type="GeneID" id="115876784"/>
<dbReference type="CTD" id="9784"/>
<dbReference type="GO" id="GO:0005769">
    <property type="term" value="C:early endosome"/>
    <property type="evidence" value="ECO:0007669"/>
    <property type="project" value="TreeGrafter"/>
</dbReference>
<evidence type="ECO:0000313" key="5">
    <source>
        <dbReference type="Proteomes" id="UP000504635"/>
    </source>
</evidence>
<dbReference type="GO" id="GO:0006886">
    <property type="term" value="P:intracellular protein transport"/>
    <property type="evidence" value="ECO:0007669"/>
    <property type="project" value="TreeGrafter"/>
</dbReference>
<dbReference type="InterPro" id="IPR037836">
    <property type="entry name" value="SNX17_FERM-like_dom"/>
</dbReference>
<dbReference type="Proteomes" id="UP000504635">
    <property type="component" value="Unplaced"/>
</dbReference>
<dbReference type="FunFam" id="3.30.1520.10:FF:000008">
    <property type="entry name" value="Sorting nexin-17 isoform1"/>
    <property type="match status" value="1"/>
</dbReference>
<protein>
    <submittedName>
        <fullName evidence="6">Sorting nexin-17 isoform X1</fullName>
    </submittedName>
</protein>
<name>A0A6J2XBN8_SITOR</name>
<dbReference type="InterPro" id="IPR011993">
    <property type="entry name" value="PH-like_dom_sf"/>
</dbReference>
<dbReference type="FunFam" id="1.20.80.60:FF:000001">
    <property type="entry name" value="Sorting nexin-17 isoform1"/>
    <property type="match status" value="1"/>
</dbReference>
<dbReference type="InterPro" id="IPR048763">
    <property type="entry name" value="SNX17-31_FERM_F1"/>
</dbReference>
<dbReference type="Pfam" id="PF00787">
    <property type="entry name" value="PX"/>
    <property type="match status" value="1"/>
</dbReference>
<dbReference type="PANTHER" id="PTHR12431">
    <property type="entry name" value="SORTING NEXIN 17 AND 27"/>
    <property type="match status" value="1"/>
</dbReference>
<feature type="domain" description="PX" evidence="4">
    <location>
        <begin position="1"/>
        <end position="108"/>
    </location>
</feature>
<evidence type="ECO:0000256" key="1">
    <source>
        <dbReference type="ARBA" id="ARBA00010883"/>
    </source>
</evidence>
<dbReference type="GO" id="GO:0032456">
    <property type="term" value="P:endocytic recycling"/>
    <property type="evidence" value="ECO:0007669"/>
    <property type="project" value="TreeGrafter"/>
</dbReference>
<comment type="similarity">
    <text evidence="1">Belongs to the sorting nexin family.</text>
</comment>
<reference evidence="6" key="1">
    <citation type="submission" date="2025-08" db="UniProtKB">
        <authorList>
            <consortium name="RefSeq"/>
        </authorList>
    </citation>
    <scope>IDENTIFICATION</scope>
    <source>
        <tissue evidence="6">Gonads</tissue>
    </source>
</reference>
<proteinExistence type="inferred from homology"/>
<dbReference type="Pfam" id="PF21271">
    <property type="entry name" value="SNX17-31_F2_FERM"/>
    <property type="match status" value="1"/>
</dbReference>
<dbReference type="InterPro" id="IPR001683">
    <property type="entry name" value="PX_dom"/>
</dbReference>
<gene>
    <name evidence="6" type="primary">LOC115876784</name>
</gene>
<evidence type="ECO:0000313" key="6">
    <source>
        <dbReference type="RefSeq" id="XP_030748576.1"/>
    </source>
</evidence>
<dbReference type="PROSITE" id="PS50195">
    <property type="entry name" value="PX"/>
    <property type="match status" value="1"/>
</dbReference>
<accession>A0A6J2XBN8</accession>
<organism evidence="5 6">
    <name type="scientific">Sitophilus oryzae</name>
    <name type="common">Rice weevil</name>
    <name type="synonym">Curculio oryzae</name>
    <dbReference type="NCBI Taxonomy" id="7048"/>
    <lineage>
        <taxon>Eukaryota</taxon>
        <taxon>Metazoa</taxon>
        <taxon>Ecdysozoa</taxon>
        <taxon>Arthropoda</taxon>
        <taxon>Hexapoda</taxon>
        <taxon>Insecta</taxon>
        <taxon>Pterygota</taxon>
        <taxon>Neoptera</taxon>
        <taxon>Endopterygota</taxon>
        <taxon>Coleoptera</taxon>
        <taxon>Polyphaga</taxon>
        <taxon>Cucujiformia</taxon>
        <taxon>Curculionidae</taxon>
        <taxon>Dryophthorinae</taxon>
        <taxon>Sitophilus</taxon>
    </lineage>
</organism>
<evidence type="ECO:0000259" key="4">
    <source>
        <dbReference type="PROSITE" id="PS50195"/>
    </source>
</evidence>
<dbReference type="Gene3D" id="2.30.29.30">
    <property type="entry name" value="Pleckstrin-homology domain (PH domain)/Phosphotyrosine-binding domain (PTB)"/>
    <property type="match status" value="1"/>
</dbReference>
<dbReference type="SMART" id="SM00312">
    <property type="entry name" value="PX"/>
    <property type="match status" value="1"/>
</dbReference>
<dbReference type="Gene3D" id="3.10.20.90">
    <property type="entry name" value="Phosphatidylinositol 3-kinase Catalytic Subunit, Chain A, domain 1"/>
    <property type="match status" value="1"/>
</dbReference>
<dbReference type="InParanoid" id="A0A6J2XBN8"/>
<dbReference type="Gene3D" id="3.30.1520.10">
    <property type="entry name" value="Phox-like domain"/>
    <property type="match status" value="1"/>
</dbReference>
<dbReference type="SUPFAM" id="SSF64268">
    <property type="entry name" value="PX domain"/>
    <property type="match status" value="1"/>
</dbReference>
<keyword evidence="3" id="KW-0653">Protein transport</keyword>
<dbReference type="Gene3D" id="1.20.80.60">
    <property type="match status" value="1"/>
</dbReference>
<dbReference type="Pfam" id="PF18116">
    <property type="entry name" value="SNX17_FERM_C"/>
    <property type="match status" value="1"/>
</dbReference>
<dbReference type="FunCoup" id="A0A6J2XBN8">
    <property type="interactions" value="683"/>
</dbReference>
<evidence type="ECO:0000256" key="2">
    <source>
        <dbReference type="ARBA" id="ARBA00022448"/>
    </source>
</evidence>